<reference evidence="4" key="1">
    <citation type="submission" date="2016-10" db="EMBL/GenBank/DDBJ databases">
        <authorList>
            <person name="Varghese N."/>
            <person name="Submissions S."/>
        </authorList>
    </citation>
    <scope>NUCLEOTIDE SEQUENCE [LARGE SCALE GENOMIC DNA]</scope>
    <source>
        <strain evidence="4">DSM 17044</strain>
    </source>
</reference>
<dbReference type="SMART" id="SM00564">
    <property type="entry name" value="PQQ"/>
    <property type="match status" value="7"/>
</dbReference>
<dbReference type="Gene3D" id="2.130.10.10">
    <property type="entry name" value="YVTN repeat-like/Quinoprotein amine dehydrogenase"/>
    <property type="match status" value="1"/>
</dbReference>
<dbReference type="InterPro" id="IPR015943">
    <property type="entry name" value="WD40/YVTN_repeat-like_dom_sf"/>
</dbReference>
<sequence>MMKRRAWKRWIGAAAAVGLLGACSSVPLYGNPVTSSPRQAPSKFFEVAWWTPLVEPIALEYGPRELASPAVDPDSGRVITLTRDGVIRCVAPGGTLEWSYKTGNRFSAGAAVHEGIAYVPAGDGFLYALDVRTGKLKWKYEAGEALATTPVVSGTLVLVASESDTLFAVKADTGTWAWQYRRDTPTGFTIHGAGSPLVKDGTVYLGFSDGYLVALDVEAGTGKWEKALSSGATQFLDVDSTPVINDAGRLYVTSYQGGLYALDAETGDVEWNYAVSGLTSVMAAGEVVIASGDGRLDAYLSDNGRLLWSMSLGDRAGRSPVLARGMILLANQRALLFVDPRTGKSRMEWNPGDGISAPPRVMGSNAYVLSNNGYLYALHLRGGGG</sequence>
<gene>
    <name evidence="3" type="ORF">SAMN05444354_102315</name>
</gene>
<dbReference type="InterPro" id="IPR011047">
    <property type="entry name" value="Quinoprotein_ADH-like_sf"/>
</dbReference>
<feature type="domain" description="Pyrrolo-quinoline quinone repeat" evidence="2">
    <location>
        <begin position="293"/>
        <end position="379"/>
    </location>
</feature>
<dbReference type="PANTHER" id="PTHR34512">
    <property type="entry name" value="CELL SURFACE PROTEIN"/>
    <property type="match status" value="1"/>
</dbReference>
<dbReference type="InterPro" id="IPR018391">
    <property type="entry name" value="PQQ_b-propeller_rpt"/>
</dbReference>
<dbReference type="PROSITE" id="PS51257">
    <property type="entry name" value="PROKAR_LIPOPROTEIN"/>
    <property type="match status" value="1"/>
</dbReference>
<dbReference type="AlphaFoldDB" id="A0A1H7JSK1"/>
<organism evidence="3 4">
    <name type="scientific">Stigmatella aurantiaca</name>
    <dbReference type="NCBI Taxonomy" id="41"/>
    <lineage>
        <taxon>Bacteria</taxon>
        <taxon>Pseudomonadati</taxon>
        <taxon>Myxococcota</taxon>
        <taxon>Myxococcia</taxon>
        <taxon>Myxococcales</taxon>
        <taxon>Cystobacterineae</taxon>
        <taxon>Archangiaceae</taxon>
        <taxon>Stigmatella</taxon>
    </lineage>
</organism>
<dbReference type="EMBL" id="FOAP01000002">
    <property type="protein sequence ID" value="SEK77661.1"/>
    <property type="molecule type" value="Genomic_DNA"/>
</dbReference>
<dbReference type="InterPro" id="IPR002372">
    <property type="entry name" value="PQQ_rpt_dom"/>
</dbReference>
<protein>
    <submittedName>
        <fullName evidence="3">Outer membrane protein assembly factor BamB</fullName>
    </submittedName>
</protein>
<feature type="signal peptide" evidence="1">
    <location>
        <begin position="1"/>
        <end position="30"/>
    </location>
</feature>
<dbReference type="Proteomes" id="UP000182719">
    <property type="component" value="Unassembled WGS sequence"/>
</dbReference>
<evidence type="ECO:0000256" key="1">
    <source>
        <dbReference type="SAM" id="SignalP"/>
    </source>
</evidence>
<feature type="chain" id="PRO_5010318374" evidence="1">
    <location>
        <begin position="31"/>
        <end position="385"/>
    </location>
</feature>
<keyword evidence="4" id="KW-1185">Reference proteome</keyword>
<dbReference type="PANTHER" id="PTHR34512:SF30">
    <property type="entry name" value="OUTER MEMBRANE PROTEIN ASSEMBLY FACTOR BAMB"/>
    <property type="match status" value="1"/>
</dbReference>
<dbReference type="Pfam" id="PF13360">
    <property type="entry name" value="PQQ_2"/>
    <property type="match status" value="2"/>
</dbReference>
<proteinExistence type="predicted"/>
<evidence type="ECO:0000313" key="4">
    <source>
        <dbReference type="Proteomes" id="UP000182719"/>
    </source>
</evidence>
<dbReference type="SUPFAM" id="SSF50998">
    <property type="entry name" value="Quinoprotein alcohol dehydrogenase-like"/>
    <property type="match status" value="1"/>
</dbReference>
<name>A0A1H7JSK1_STIAU</name>
<keyword evidence="1" id="KW-0732">Signal</keyword>
<evidence type="ECO:0000259" key="2">
    <source>
        <dbReference type="Pfam" id="PF13360"/>
    </source>
</evidence>
<feature type="domain" description="Pyrrolo-quinoline quinone repeat" evidence="2">
    <location>
        <begin position="83"/>
        <end position="291"/>
    </location>
</feature>
<evidence type="ECO:0000313" key="3">
    <source>
        <dbReference type="EMBL" id="SEK77661.1"/>
    </source>
</evidence>
<accession>A0A1H7JSK1</accession>
<dbReference type="Gene3D" id="2.40.128.630">
    <property type="match status" value="1"/>
</dbReference>